<reference evidence="1 2" key="1">
    <citation type="submission" date="2016-11" db="EMBL/GenBank/DDBJ databases">
        <title>The macronuclear genome of Stentor coeruleus: a giant cell with tiny introns.</title>
        <authorList>
            <person name="Slabodnick M."/>
            <person name="Ruby J.G."/>
            <person name="Reiff S.B."/>
            <person name="Swart E.C."/>
            <person name="Gosai S."/>
            <person name="Prabakaran S."/>
            <person name="Witkowska E."/>
            <person name="Larue G.E."/>
            <person name="Fisher S."/>
            <person name="Freeman R.M."/>
            <person name="Gunawardena J."/>
            <person name="Chu W."/>
            <person name="Stover N.A."/>
            <person name="Gregory B.D."/>
            <person name="Nowacki M."/>
            <person name="Derisi J."/>
            <person name="Roy S.W."/>
            <person name="Marshall W.F."/>
            <person name="Sood P."/>
        </authorList>
    </citation>
    <scope>NUCLEOTIDE SEQUENCE [LARGE SCALE GENOMIC DNA]</scope>
    <source>
        <strain evidence="1">WM001</strain>
    </source>
</reference>
<accession>A0A1R2AKF0</accession>
<proteinExistence type="predicted"/>
<evidence type="ECO:0000313" key="1">
    <source>
        <dbReference type="EMBL" id="OMJ65003.1"/>
    </source>
</evidence>
<evidence type="ECO:0000313" key="2">
    <source>
        <dbReference type="Proteomes" id="UP000187209"/>
    </source>
</evidence>
<dbReference type="EMBL" id="MPUH01002573">
    <property type="protein sequence ID" value="OMJ65003.1"/>
    <property type="molecule type" value="Genomic_DNA"/>
</dbReference>
<name>A0A1R2AKF0_9CILI</name>
<protein>
    <submittedName>
        <fullName evidence="1">Uncharacterized protein</fullName>
    </submittedName>
</protein>
<gene>
    <name evidence="1" type="ORF">SteCoe_39915</name>
</gene>
<comment type="caution">
    <text evidence="1">The sequence shown here is derived from an EMBL/GenBank/DDBJ whole genome shotgun (WGS) entry which is preliminary data.</text>
</comment>
<sequence length="143" mass="16862">MRSHIRSYWKIIRESTPNISQNQRVGWFLSEVGFQGWKLHCQTVVSIHCIKPESTHNTSRTKCSVCYEHHKNFKTCLKQAGFFKKNNVNTRLASIILTLKKRNSKDLLNQIKSHITSDNEWFNIPNLPKERDRRTNKPRLDKG</sequence>
<keyword evidence="2" id="KW-1185">Reference proteome</keyword>
<organism evidence="1 2">
    <name type="scientific">Stentor coeruleus</name>
    <dbReference type="NCBI Taxonomy" id="5963"/>
    <lineage>
        <taxon>Eukaryota</taxon>
        <taxon>Sar</taxon>
        <taxon>Alveolata</taxon>
        <taxon>Ciliophora</taxon>
        <taxon>Postciliodesmatophora</taxon>
        <taxon>Heterotrichea</taxon>
        <taxon>Heterotrichida</taxon>
        <taxon>Stentoridae</taxon>
        <taxon>Stentor</taxon>
    </lineage>
</organism>
<dbReference type="Proteomes" id="UP000187209">
    <property type="component" value="Unassembled WGS sequence"/>
</dbReference>
<dbReference type="AlphaFoldDB" id="A0A1R2AKF0"/>